<dbReference type="Proteomes" id="UP000276741">
    <property type="component" value="Chromosome"/>
</dbReference>
<keyword evidence="3" id="KW-1185">Reference proteome</keyword>
<dbReference type="KEGG" id="sacd:HS1genome_1541"/>
<dbReference type="SUPFAM" id="SSF46785">
    <property type="entry name" value="Winged helix' DNA-binding domain"/>
    <property type="match status" value="1"/>
</dbReference>
<dbReference type="GO" id="GO:0003700">
    <property type="term" value="F:DNA-binding transcription factor activity"/>
    <property type="evidence" value="ECO:0007669"/>
    <property type="project" value="InterPro"/>
</dbReference>
<reference evidence="3" key="1">
    <citation type="submission" date="2018-04" db="EMBL/GenBank/DDBJ databases">
        <title>Complete genome sequence of Sulfodiicoccus acidiphilus strain HS-1.</title>
        <authorList>
            <person name="Sakai H.D."/>
            <person name="Kurosawa N."/>
        </authorList>
    </citation>
    <scope>NUCLEOTIDE SEQUENCE [LARGE SCALE GENOMIC DNA]</scope>
    <source>
        <strain evidence="3">HS-1</strain>
    </source>
</reference>
<dbReference type="InterPro" id="IPR036388">
    <property type="entry name" value="WH-like_DNA-bd_sf"/>
</dbReference>
<dbReference type="Gene3D" id="1.10.10.10">
    <property type="entry name" value="Winged helix-like DNA-binding domain superfamily/Winged helix DNA-binding domain"/>
    <property type="match status" value="1"/>
</dbReference>
<evidence type="ECO:0000313" key="3">
    <source>
        <dbReference type="Proteomes" id="UP000276741"/>
    </source>
</evidence>
<evidence type="ECO:0000313" key="2">
    <source>
        <dbReference type="EMBL" id="BBD73152.1"/>
    </source>
</evidence>
<evidence type="ECO:0000259" key="1">
    <source>
        <dbReference type="Pfam" id="PF12802"/>
    </source>
</evidence>
<feature type="domain" description="HTH marR-type" evidence="1">
    <location>
        <begin position="25"/>
        <end position="75"/>
    </location>
</feature>
<accession>A0A348B4Q0</accession>
<name>A0A348B4Q0_9CREN</name>
<dbReference type="EMBL" id="AP018553">
    <property type="protein sequence ID" value="BBD73152.1"/>
    <property type="molecule type" value="Genomic_DNA"/>
</dbReference>
<proteinExistence type="predicted"/>
<dbReference type="AlphaFoldDB" id="A0A348B4Q0"/>
<gene>
    <name evidence="2" type="ORF">HS1genome_1541</name>
</gene>
<sequence>MNKMDKVRLQDGREVDVYRLAGFLYGLSASDVELLKVILEQREVTTEYLAERLKVTKASVSKGLNNILDRGLISRDRAMRNGGKGRPIYIYKADRKQFLARFADDLQSISDQVRKSLEEKDGKKLVTVPN</sequence>
<organism evidence="2 3">
    <name type="scientific">Sulfodiicoccus acidiphilus</name>
    <dbReference type="NCBI Taxonomy" id="1670455"/>
    <lineage>
        <taxon>Archaea</taxon>
        <taxon>Thermoproteota</taxon>
        <taxon>Thermoprotei</taxon>
        <taxon>Sulfolobales</taxon>
        <taxon>Sulfolobaceae</taxon>
        <taxon>Sulfodiicoccus</taxon>
    </lineage>
</organism>
<protein>
    <submittedName>
        <fullName evidence="2">Transcriptional regulator</fullName>
    </submittedName>
</protein>
<dbReference type="InterPro" id="IPR036390">
    <property type="entry name" value="WH_DNA-bd_sf"/>
</dbReference>
<dbReference type="InterPro" id="IPR000835">
    <property type="entry name" value="HTH_MarR-typ"/>
</dbReference>
<dbReference type="Pfam" id="PF12802">
    <property type="entry name" value="MarR_2"/>
    <property type="match status" value="1"/>
</dbReference>